<dbReference type="OrthoDB" id="371328at2"/>
<reference evidence="1 2" key="1">
    <citation type="journal article" date="2014" name="Genome Announc.">
        <title>Draft Genome Sequence of the Iron-Oxidizing, Acidophilic, and Halotolerant 'Thiobacillus prosperus' Type Strain DSM 5130.</title>
        <authorList>
            <person name="Ossandon F.J."/>
            <person name="Cardenas J.P."/>
            <person name="Corbett M."/>
            <person name="Quatrini R."/>
            <person name="Holmes D.S."/>
            <person name="Watkin E."/>
        </authorList>
    </citation>
    <scope>NUCLEOTIDE SEQUENCE [LARGE SCALE GENOMIC DNA]</scope>
    <source>
        <strain evidence="1 2">DSM 5130</strain>
    </source>
</reference>
<evidence type="ECO:0000313" key="2">
    <source>
        <dbReference type="Proteomes" id="UP000029273"/>
    </source>
</evidence>
<accession>A0A1A6C8A3</accession>
<comment type="caution">
    <text evidence="1">The sequence shown here is derived from an EMBL/GenBank/DDBJ whole genome shotgun (WGS) entry which is preliminary data.</text>
</comment>
<sequence>MPRRNALESLSPQTRAAIDRELIAAGFGGYAELAERLAEEHGIETNKSSLHRYGSKLQRRLAAIKASTEAARAIAEAAPDDADHRSAAVISLVQSDLFEALLSLQEADGEDVDPAERVKLLSRAARAIAQTGRASVSQKKWEAEVRTKAAEEAASKASKVAKNAGVSEETIKLIREQIMGIAG</sequence>
<dbReference type="EMBL" id="JQSG02000001">
    <property type="protein sequence ID" value="OBS10798.1"/>
    <property type="molecule type" value="Genomic_DNA"/>
</dbReference>
<evidence type="ECO:0000313" key="1">
    <source>
        <dbReference type="EMBL" id="OBS10798.1"/>
    </source>
</evidence>
<protein>
    <submittedName>
        <fullName evidence="1">Phage terminase small subunit</fullName>
    </submittedName>
</protein>
<dbReference type="Proteomes" id="UP000029273">
    <property type="component" value="Unassembled WGS sequence"/>
</dbReference>
<name>A0A1A6C8A3_9GAMM</name>
<dbReference type="InterPro" id="IPR021874">
    <property type="entry name" value="Phage_Mu_Gp27"/>
</dbReference>
<dbReference type="RefSeq" id="WP_038086451.1">
    <property type="nucleotide sequence ID" value="NZ_JQSG02000001.1"/>
</dbReference>
<keyword evidence="2" id="KW-1185">Reference proteome</keyword>
<organism evidence="1 2">
    <name type="scientific">Acidihalobacter prosperus</name>
    <dbReference type="NCBI Taxonomy" id="160660"/>
    <lineage>
        <taxon>Bacteria</taxon>
        <taxon>Pseudomonadati</taxon>
        <taxon>Pseudomonadota</taxon>
        <taxon>Gammaproteobacteria</taxon>
        <taxon>Chromatiales</taxon>
        <taxon>Ectothiorhodospiraceae</taxon>
        <taxon>Acidihalobacter</taxon>
    </lineage>
</organism>
<gene>
    <name evidence="1" type="ORF">Thpro_020514</name>
</gene>
<proteinExistence type="predicted"/>
<dbReference type="AlphaFoldDB" id="A0A1A6C8A3"/>
<dbReference type="Pfam" id="PF11985">
    <property type="entry name" value="Phage_Mu_Gp27"/>
    <property type="match status" value="1"/>
</dbReference>